<dbReference type="GO" id="GO:0008270">
    <property type="term" value="F:zinc ion binding"/>
    <property type="evidence" value="ECO:0007669"/>
    <property type="project" value="InterPro"/>
</dbReference>
<evidence type="ECO:0000256" key="5">
    <source>
        <dbReference type="ARBA" id="ARBA00023242"/>
    </source>
</evidence>
<comment type="similarity">
    <text evidence="2 8">Belongs to the glycosyl hydrolase 53 family.</text>
</comment>
<dbReference type="GO" id="GO:0031218">
    <property type="term" value="F:arabinogalactan endo-1,4-beta-galactosidase activity"/>
    <property type="evidence" value="ECO:0007669"/>
    <property type="project" value="UniProtKB-EC"/>
</dbReference>
<dbReference type="InterPro" id="IPR011683">
    <property type="entry name" value="Glyco_hydro_53"/>
</dbReference>
<dbReference type="GO" id="GO:0006351">
    <property type="term" value="P:DNA-templated transcription"/>
    <property type="evidence" value="ECO:0007669"/>
    <property type="project" value="InterPro"/>
</dbReference>
<dbReference type="Proteomes" id="UP000635477">
    <property type="component" value="Unassembled WGS sequence"/>
</dbReference>
<comment type="catalytic activity">
    <reaction evidence="1 8">
        <text>The enzyme specifically hydrolyzes (1-&gt;4)-beta-D-galactosidic linkages in type I arabinogalactans.</text>
        <dbReference type="EC" id="3.2.1.89"/>
    </reaction>
</comment>
<keyword evidence="6 8" id="KW-0326">Glycosidase</keyword>
<feature type="transmembrane region" description="Helical" evidence="10">
    <location>
        <begin position="172"/>
        <end position="193"/>
    </location>
</feature>
<evidence type="ECO:0000256" key="4">
    <source>
        <dbReference type="ARBA" id="ARBA00022801"/>
    </source>
</evidence>
<protein>
    <recommendedName>
        <fullName evidence="7 8">Arabinogalactan endo-beta-1,4-galactanase</fullName>
        <ecNumber evidence="3 8">3.2.1.89</ecNumber>
    </recommendedName>
</protein>
<feature type="compositionally biased region" description="Polar residues" evidence="9">
    <location>
        <begin position="354"/>
        <end position="363"/>
    </location>
</feature>
<evidence type="ECO:0000313" key="12">
    <source>
        <dbReference type="EMBL" id="KAF4981837.1"/>
    </source>
</evidence>
<feature type="transmembrane region" description="Helical" evidence="10">
    <location>
        <begin position="238"/>
        <end position="261"/>
    </location>
</feature>
<evidence type="ECO:0000256" key="6">
    <source>
        <dbReference type="ARBA" id="ARBA00023295"/>
    </source>
</evidence>
<feature type="domain" description="Xylanolytic transcriptional activator regulatory" evidence="11">
    <location>
        <begin position="1029"/>
        <end position="1102"/>
    </location>
</feature>
<name>A0A8H4URG8_9HYPO</name>
<comment type="caution">
    <text evidence="12">The sequence shown here is derived from an EMBL/GenBank/DDBJ whole genome shotgun (WGS) entry which is preliminary data.</text>
</comment>
<keyword evidence="13" id="KW-1185">Reference proteome</keyword>
<feature type="region of interest" description="Disordered" evidence="9">
    <location>
        <begin position="346"/>
        <end position="386"/>
    </location>
</feature>
<keyword evidence="5" id="KW-0539">Nucleus</keyword>
<feature type="transmembrane region" description="Helical" evidence="10">
    <location>
        <begin position="125"/>
        <end position="147"/>
    </location>
</feature>
<dbReference type="GO" id="GO:0030247">
    <property type="term" value="F:polysaccharide binding"/>
    <property type="evidence" value="ECO:0007669"/>
    <property type="project" value="UniProtKB-ARBA"/>
</dbReference>
<organism evidence="12 13">
    <name type="scientific">Fusarium zealandicum</name>
    <dbReference type="NCBI Taxonomy" id="1053134"/>
    <lineage>
        <taxon>Eukaryota</taxon>
        <taxon>Fungi</taxon>
        <taxon>Dikarya</taxon>
        <taxon>Ascomycota</taxon>
        <taxon>Pezizomycotina</taxon>
        <taxon>Sordariomycetes</taxon>
        <taxon>Hypocreomycetidae</taxon>
        <taxon>Hypocreales</taxon>
        <taxon>Nectriaceae</taxon>
        <taxon>Fusarium</taxon>
        <taxon>Fusarium staphyleae species complex</taxon>
    </lineage>
</organism>
<feature type="transmembrane region" description="Helical" evidence="10">
    <location>
        <begin position="6"/>
        <end position="24"/>
    </location>
</feature>
<evidence type="ECO:0000256" key="1">
    <source>
        <dbReference type="ARBA" id="ARBA00001695"/>
    </source>
</evidence>
<reference evidence="12" key="1">
    <citation type="journal article" date="2020" name="BMC Genomics">
        <title>Correction to: Identification and distribution of gene clusters required for synthesis of sphingolipid metabolism inhibitors in diverse species of the filamentous fungus Fusarium.</title>
        <authorList>
            <person name="Kim H.S."/>
            <person name="Lohmar J.M."/>
            <person name="Busman M."/>
            <person name="Brown D.W."/>
            <person name="Naumann T.A."/>
            <person name="Divon H.H."/>
            <person name="Lysoe E."/>
            <person name="Uhlig S."/>
            <person name="Proctor R.H."/>
        </authorList>
    </citation>
    <scope>NUCLEOTIDE SEQUENCE</scope>
    <source>
        <strain evidence="12">NRRL 22465</strain>
    </source>
</reference>
<dbReference type="CDD" id="cd12148">
    <property type="entry name" value="fungal_TF_MHR"/>
    <property type="match status" value="1"/>
</dbReference>
<feature type="compositionally biased region" description="Polar residues" evidence="9">
    <location>
        <begin position="1245"/>
        <end position="1255"/>
    </location>
</feature>
<dbReference type="GO" id="GO:0016998">
    <property type="term" value="P:cell wall macromolecule catabolic process"/>
    <property type="evidence" value="ECO:0007669"/>
    <property type="project" value="UniProtKB-ARBA"/>
</dbReference>
<reference evidence="12" key="2">
    <citation type="submission" date="2020-05" db="EMBL/GenBank/DDBJ databases">
        <authorList>
            <person name="Kim H.-S."/>
            <person name="Proctor R.H."/>
            <person name="Brown D.W."/>
        </authorList>
    </citation>
    <scope>NUCLEOTIDE SEQUENCE</scope>
    <source>
        <strain evidence="12">NRRL 22465</strain>
    </source>
</reference>
<dbReference type="EMBL" id="JABEYC010000148">
    <property type="protein sequence ID" value="KAF4981837.1"/>
    <property type="molecule type" value="Genomic_DNA"/>
</dbReference>
<dbReference type="OrthoDB" id="110914at2759"/>
<dbReference type="Pfam" id="PF07745">
    <property type="entry name" value="Glyco_hydro_53"/>
    <property type="match status" value="1"/>
</dbReference>
<dbReference type="InterPro" id="IPR049326">
    <property type="entry name" value="Rhodopsin_dom_fungi"/>
</dbReference>
<evidence type="ECO:0000256" key="8">
    <source>
        <dbReference type="RuleBase" id="RU361192"/>
    </source>
</evidence>
<dbReference type="GO" id="GO:0003677">
    <property type="term" value="F:DNA binding"/>
    <property type="evidence" value="ECO:0007669"/>
    <property type="project" value="InterPro"/>
</dbReference>
<keyword evidence="10" id="KW-0472">Membrane</keyword>
<keyword evidence="4 8" id="KW-0378">Hydrolase</keyword>
<feature type="region of interest" description="Disordered" evidence="9">
    <location>
        <begin position="1397"/>
        <end position="1418"/>
    </location>
</feature>
<evidence type="ECO:0000256" key="10">
    <source>
        <dbReference type="SAM" id="Phobius"/>
    </source>
</evidence>
<gene>
    <name evidence="12" type="ORF">FZEAL_2415</name>
</gene>
<evidence type="ECO:0000256" key="7">
    <source>
        <dbReference type="ARBA" id="ARBA00068680"/>
    </source>
</evidence>
<feature type="compositionally biased region" description="Basic and acidic residues" evidence="9">
    <location>
        <begin position="1397"/>
        <end position="1410"/>
    </location>
</feature>
<keyword evidence="10" id="KW-0812">Transmembrane</keyword>
<evidence type="ECO:0000259" key="11">
    <source>
        <dbReference type="SMART" id="SM00906"/>
    </source>
</evidence>
<feature type="transmembrane region" description="Helical" evidence="10">
    <location>
        <begin position="205"/>
        <end position="226"/>
    </location>
</feature>
<feature type="transmembrane region" description="Helical" evidence="10">
    <location>
        <begin position="96"/>
        <end position="113"/>
    </location>
</feature>
<accession>A0A8H4URG8</accession>
<dbReference type="InterPro" id="IPR007219">
    <property type="entry name" value="XnlR_reg_dom"/>
</dbReference>
<feature type="transmembrane region" description="Helical" evidence="10">
    <location>
        <begin position="36"/>
        <end position="60"/>
    </location>
</feature>
<dbReference type="InterPro" id="IPR052761">
    <property type="entry name" value="Fungal_Detox/Toxin_TFs"/>
</dbReference>
<dbReference type="SMART" id="SM00906">
    <property type="entry name" value="Fungal_trans"/>
    <property type="match status" value="1"/>
</dbReference>
<dbReference type="EC" id="3.2.1.89" evidence="3 8"/>
<sequence>MASLDAEMWAWYGLTMLVVLARMTSRRMLLGSFKGLLIDDYLMVLTMVTYTVLLVIVQVLTFTPTNLIKPDEKNILTTDEISKRVFGSKLVLVAEHMQMLTIWGVKGCLLFMYGRLTMSLRQNHLVKIIAGYVIVGFVVMQILWFTAWCRPFHHYWQVPPEDLNCSAETNHMITNAVINISSDIMIIALPMPVFIQSQLPIKRKVVLCAVFALGTFTILAAALSKYYSLGDPYGNKWIYWYIREVSTAIITANLPLTWTLLQRMFRLGSFHAKYGRSSGQRTGEATSRFRSAYGNLSSVTRDERRTRRGAPLEPGLSISESQEQINSSDSIILKIYQKNEVNITSDEVVPDGQRGSSPQSTHNGLERTTFGGTNGQGGRLSGDKSSNEVELGVVTKVYHGVHPAKYRKLALHSSQDIVCFLADRMILPRPLVILSFCSVALSALTYRGVDWSSLLVEEAEGIKYTDGGAAKPLEDILVANGVNSVRQRVWVNPSNGDYNLDYNLKLAKRAKAAGMSVYLTLHFSDTWADPAHQGIPSGWPTDIDALSWRLYNYTLDVSNAFQSAGVAPAIISIGNEITAGLLLPTGSTKSFYNIGRLLNSAAYGIKDSRLSPKPKIMVHLDRGWDWGTQEYFYTQVLGSGEFSLSEFDIMGVSYYPFYGSGASFSALESSLGKMAAKWGKEIIVCELDWPTKCPSPSEAFPADMKGIPFSAQGQSEFIKKVANIVSKVDGGTGLYYWEPAWMNNQALGSSCESNTLFSWPGEALSSLSVFGNGKIDGEPKLKDQAEPVLVVARERKLIFGSVNDMPDQALPGVTYVDANDSRAAAGKANLDDFAADQVARHDSGYIGHGDSPTQALPSVGEAPEAADRPCSASNMAVEASSFSHLPAFIKPPSVSTAGYVSFLQSQKVFDLPHVALQCELVKSFVELIYPRSPLLNLQSFLNCVNSPDGLNGQVSLALYSAILFAGSTHAELDTIRAHGYPQRENLRKELYRRVELLFELDTKQDMLILVQVALLMASRGVAEDDRKDSWHWVNTAISAAYTINLHRDRSTQALTLNEQRLRRRVWWCCYVRDSILSLGTHRPTRIKEQDFDVPMLEIADLEFDLLTRRHVLLRFGSVGPFDPAKELESAELCLQKTKLSVLINQIQQYQATATLQGDSGPLVSSNGMMSRDGISNLDSALGSWKRSLPRSCCYRPLAEQEHGGLEIMPVDVRRHLLHMAYYAALYTLHRPRLLPDSPRNPAAKNPSQDQEASRAMVTNSVNNITRLAAELHQHNMDCNLPIAAITMLCPAISMHLAHMKSQSQSVRDTAAYDFRVCMKIMGRMQQLYSTTEITVKSLESALRKASVDYVRGPGPRDEFPLTKDGNDTLAILNEALCPRSSPGTTSDRPDAMSISSARHDYQSDETEPTRNNDLILNTGASDDMASGLWLSPDAGNEPNLGQAWDNWTAGNSQDWPLGINDFEISTLSPFGLPDFDTAFSSL</sequence>
<proteinExistence type="inferred from homology"/>
<dbReference type="PANTHER" id="PTHR47425:SF2">
    <property type="entry name" value="FARB-RELATED"/>
    <property type="match status" value="1"/>
</dbReference>
<dbReference type="GO" id="GO:0015926">
    <property type="term" value="F:glucosidase activity"/>
    <property type="evidence" value="ECO:0007669"/>
    <property type="project" value="InterPro"/>
</dbReference>
<evidence type="ECO:0000256" key="2">
    <source>
        <dbReference type="ARBA" id="ARBA00010687"/>
    </source>
</evidence>
<dbReference type="FunFam" id="3.20.20.80:FF:000077">
    <property type="entry name" value="Arabinogalactan endo-beta-1,4-galactanase"/>
    <property type="match status" value="1"/>
</dbReference>
<evidence type="ECO:0000256" key="9">
    <source>
        <dbReference type="SAM" id="MobiDB-lite"/>
    </source>
</evidence>
<dbReference type="Pfam" id="PF04082">
    <property type="entry name" value="Fungal_trans"/>
    <property type="match status" value="1"/>
</dbReference>
<feature type="region of interest" description="Disordered" evidence="9">
    <location>
        <begin position="1236"/>
        <end position="1255"/>
    </location>
</feature>
<dbReference type="PANTHER" id="PTHR47425">
    <property type="entry name" value="FARB-RELATED"/>
    <property type="match status" value="1"/>
</dbReference>
<dbReference type="Pfam" id="PF20684">
    <property type="entry name" value="Fung_rhodopsin"/>
    <property type="match status" value="1"/>
</dbReference>
<evidence type="ECO:0000256" key="3">
    <source>
        <dbReference type="ARBA" id="ARBA00012556"/>
    </source>
</evidence>
<dbReference type="Gene3D" id="3.20.20.80">
    <property type="entry name" value="Glycosidases"/>
    <property type="match status" value="1"/>
</dbReference>
<feature type="region of interest" description="Disordered" evidence="9">
    <location>
        <begin position="298"/>
        <end position="323"/>
    </location>
</feature>
<dbReference type="SUPFAM" id="SSF51445">
    <property type="entry name" value="(Trans)glycosidases"/>
    <property type="match status" value="1"/>
</dbReference>
<evidence type="ECO:0000313" key="13">
    <source>
        <dbReference type="Proteomes" id="UP000635477"/>
    </source>
</evidence>
<dbReference type="InterPro" id="IPR017853">
    <property type="entry name" value="GH"/>
</dbReference>
<keyword evidence="10" id="KW-1133">Transmembrane helix</keyword>